<dbReference type="SUPFAM" id="SSF53955">
    <property type="entry name" value="Lysozyme-like"/>
    <property type="match status" value="1"/>
</dbReference>
<evidence type="ECO:0000259" key="6">
    <source>
        <dbReference type="PROSITE" id="PS51109"/>
    </source>
</evidence>
<keyword evidence="5" id="KW-1133">Transmembrane helix</keyword>
<organism evidence="7 8">
    <name type="scientific">Isoptericola peretonis</name>
    <dbReference type="NCBI Taxonomy" id="2918523"/>
    <lineage>
        <taxon>Bacteria</taxon>
        <taxon>Bacillati</taxon>
        <taxon>Actinomycetota</taxon>
        <taxon>Actinomycetes</taxon>
        <taxon>Micrococcales</taxon>
        <taxon>Promicromonosporaceae</taxon>
        <taxon>Isoptericola</taxon>
    </lineage>
</organism>
<comment type="caution">
    <text evidence="7">The sequence shown here is derived from an EMBL/GenBank/DDBJ whole genome shotgun (WGS) entry which is preliminary data.</text>
</comment>
<sequence length="437" mass="45162">MAGSHDDWTCVNSSNETPNPAADPAPEASGTATTTATRRRRLPLIAGLAAGALVLAGGAATAYETARKSVTLDVDGETKTVETFSGSVAGLLDAQGVEVDGRDAVTPGTDAALRDGSQVVVRYGHELTVDVDGEQDDVWVTALDAEEALRGLDARGSDVALIASRSGDRASLPLRLDADQPVAVVADGTTTVVDDGSVGLEAILQGLGLSADKDDRVFVERQAAKAEGDPAVRIVIERVDTKKVTKKVAVDHKSRTEKDADRYADLGSKVAQEGKDGERTLTYRVTTVDGDVVAKKKLSDKVTTKPVTEVVVEGTKERPEPEPEPAPKEESSDSSSSDSSADSSSGSSDGGSSAGGSAPAGVWAQLAECESGGDPTTNTGNGYYGLYQFSAQTWQAMGGSGLPSENSAAEQTRLAQKLQAQSGWGQWPACAAKLGLL</sequence>
<protein>
    <submittedName>
        <fullName evidence="7">Transglycosylase family protein</fullName>
    </submittedName>
</protein>
<keyword evidence="2" id="KW-0732">Signal</keyword>
<keyword evidence="5" id="KW-0812">Transmembrane</keyword>
<dbReference type="InterPro" id="IPR007137">
    <property type="entry name" value="DUF348"/>
</dbReference>
<accession>A0ABT0J5U5</accession>
<dbReference type="CDD" id="cd13925">
    <property type="entry name" value="RPF"/>
    <property type="match status" value="1"/>
</dbReference>
<dbReference type="InterPro" id="IPR011098">
    <property type="entry name" value="G5_dom"/>
</dbReference>
<evidence type="ECO:0000256" key="5">
    <source>
        <dbReference type="SAM" id="Phobius"/>
    </source>
</evidence>
<evidence type="ECO:0000256" key="4">
    <source>
        <dbReference type="SAM" id="MobiDB-lite"/>
    </source>
</evidence>
<feature type="domain" description="G5" evidence="6">
    <location>
        <begin position="236"/>
        <end position="317"/>
    </location>
</feature>
<dbReference type="InterPro" id="IPR023346">
    <property type="entry name" value="Lysozyme-like_dom_sf"/>
</dbReference>
<dbReference type="Pfam" id="PF06737">
    <property type="entry name" value="Transglycosylas"/>
    <property type="match status" value="1"/>
</dbReference>
<keyword evidence="3" id="KW-0378">Hydrolase</keyword>
<feature type="region of interest" description="Disordered" evidence="4">
    <location>
        <begin position="1"/>
        <end position="37"/>
    </location>
</feature>
<dbReference type="SMART" id="SM01208">
    <property type="entry name" value="G5"/>
    <property type="match status" value="1"/>
</dbReference>
<evidence type="ECO:0000256" key="2">
    <source>
        <dbReference type="ARBA" id="ARBA00022729"/>
    </source>
</evidence>
<feature type="compositionally biased region" description="Basic and acidic residues" evidence="4">
    <location>
        <begin position="314"/>
        <end position="331"/>
    </location>
</feature>
<evidence type="ECO:0000256" key="3">
    <source>
        <dbReference type="ARBA" id="ARBA00022801"/>
    </source>
</evidence>
<dbReference type="EMBL" id="JALQCY010000004">
    <property type="protein sequence ID" value="MCK9794784.1"/>
    <property type="molecule type" value="Genomic_DNA"/>
</dbReference>
<reference evidence="7 8" key="1">
    <citation type="submission" date="2022-02" db="EMBL/GenBank/DDBJ databases">
        <title>The car tank lid bacteriome: a reservoir of bacteria with potential in bioremediation of fuel.</title>
        <authorList>
            <person name="Vidal-Verdu A."/>
            <person name="Gomez-Martinez D."/>
            <person name="Latorre-Perez A."/>
            <person name="Pereto J."/>
            <person name="Porcar M."/>
        </authorList>
    </citation>
    <scope>NUCLEOTIDE SEQUENCE [LARGE SCALE GENOMIC DNA]</scope>
    <source>
        <strain evidence="7 8">4D.3</strain>
    </source>
</reference>
<dbReference type="Pfam" id="PF07501">
    <property type="entry name" value="G5"/>
    <property type="match status" value="1"/>
</dbReference>
<dbReference type="Gene3D" id="1.10.530.10">
    <property type="match status" value="1"/>
</dbReference>
<dbReference type="Gene3D" id="2.20.230.10">
    <property type="entry name" value="Resuscitation-promoting factor rpfb"/>
    <property type="match status" value="1"/>
</dbReference>
<evidence type="ECO:0000313" key="8">
    <source>
        <dbReference type="Proteomes" id="UP001651050"/>
    </source>
</evidence>
<feature type="compositionally biased region" description="Low complexity" evidence="4">
    <location>
        <begin position="333"/>
        <end position="347"/>
    </location>
</feature>
<keyword evidence="5" id="KW-0472">Membrane</keyword>
<name>A0ABT0J5U5_9MICO</name>
<feature type="region of interest" description="Disordered" evidence="4">
    <location>
        <begin position="308"/>
        <end position="359"/>
    </location>
</feature>
<feature type="transmembrane region" description="Helical" evidence="5">
    <location>
        <begin position="42"/>
        <end position="63"/>
    </location>
</feature>
<dbReference type="RefSeq" id="WP_416344647.1">
    <property type="nucleotide sequence ID" value="NZ_JALQCY010000004.1"/>
</dbReference>
<evidence type="ECO:0000313" key="7">
    <source>
        <dbReference type="EMBL" id="MCK9794784.1"/>
    </source>
</evidence>
<gene>
    <name evidence="7" type="ORF">M1843_13615</name>
</gene>
<keyword evidence="8" id="KW-1185">Reference proteome</keyword>
<dbReference type="InterPro" id="IPR010618">
    <property type="entry name" value="RPF"/>
</dbReference>
<proteinExistence type="inferred from homology"/>
<dbReference type="PROSITE" id="PS51109">
    <property type="entry name" value="G5"/>
    <property type="match status" value="1"/>
</dbReference>
<dbReference type="Proteomes" id="UP001651050">
    <property type="component" value="Unassembled WGS sequence"/>
</dbReference>
<comment type="similarity">
    <text evidence="1">Belongs to the transglycosylase family. Rpf subfamily.</text>
</comment>
<evidence type="ECO:0000256" key="1">
    <source>
        <dbReference type="ARBA" id="ARBA00010830"/>
    </source>
</evidence>
<dbReference type="Pfam" id="PF03990">
    <property type="entry name" value="DUF348"/>
    <property type="match status" value="2"/>
</dbReference>